<dbReference type="EC" id="2.5.1.41" evidence="9"/>
<dbReference type="RefSeq" id="WP_254157490.1">
    <property type="nucleotide sequence ID" value="NZ_JAHESD010000097.1"/>
</dbReference>
<feature type="binding site" evidence="9">
    <location>
        <begin position="173"/>
        <end position="179"/>
    </location>
    <ligand>
        <name>sn-glycerol 1-phosphate</name>
        <dbReference type="ChEBI" id="CHEBI:57685"/>
    </ligand>
</feature>
<evidence type="ECO:0000256" key="5">
    <source>
        <dbReference type="ARBA" id="ARBA00023098"/>
    </source>
</evidence>
<protein>
    <recommendedName>
        <fullName evidence="9">Geranylgeranylglyceryl phosphate synthase</fullName>
        <shortName evidence="9">GGGP synthase</shortName>
        <shortName evidence="9">GGGPS</shortName>
        <ecNumber evidence="9">2.5.1.41</ecNumber>
    </recommendedName>
    <alternativeName>
        <fullName evidence="9">(S)-3-O-geranylgeranylglyceryl phosphate synthase</fullName>
    </alternativeName>
    <alternativeName>
        <fullName evidence="9">Phosphoglycerol geranylgeranyltransferase</fullName>
    </alternativeName>
</protein>
<comment type="cofactor">
    <cofactor evidence="9">
        <name>Mg(2+)</name>
        <dbReference type="ChEBI" id="CHEBI:18420"/>
    </cofactor>
</comment>
<keyword evidence="3 9" id="KW-0479">Metal-binding</keyword>
<dbReference type="Gene3D" id="3.20.20.390">
    <property type="entry name" value="FMN-linked oxidoreductases"/>
    <property type="match status" value="1"/>
</dbReference>
<feature type="binding site" evidence="9">
    <location>
        <position position="53"/>
    </location>
    <ligand>
        <name>Mg(2+)</name>
        <dbReference type="ChEBI" id="CHEBI:18420"/>
    </ligand>
</feature>
<dbReference type="InterPro" id="IPR010946">
    <property type="entry name" value="GGGP_synth"/>
</dbReference>
<dbReference type="PANTHER" id="PTHR40029:SF2">
    <property type="entry name" value="HEPTAPRENYLGLYCERYL PHOSPHATE SYNTHASE"/>
    <property type="match status" value="1"/>
</dbReference>
<evidence type="ECO:0000313" key="10">
    <source>
        <dbReference type="EMBL" id="MBT1706295.1"/>
    </source>
</evidence>
<keyword evidence="4 9" id="KW-0460">Magnesium</keyword>
<comment type="catalytic activity">
    <reaction evidence="8 9">
        <text>sn-glycerol 1-phosphate + (2E,6E,10E)-geranylgeranyl diphosphate = sn-3-O-(geranylgeranyl)glycerol 1-phosphate + diphosphate</text>
        <dbReference type="Rhea" id="RHEA:23404"/>
        <dbReference type="ChEBI" id="CHEBI:33019"/>
        <dbReference type="ChEBI" id="CHEBI:57677"/>
        <dbReference type="ChEBI" id="CHEBI:57685"/>
        <dbReference type="ChEBI" id="CHEBI:58756"/>
        <dbReference type="EC" id="2.5.1.41"/>
    </reaction>
</comment>
<proteinExistence type="inferred from homology"/>
<sequence>MKVFETLHSRFTNGKKSIAVLVDPDKVDDSNKLLHLINLANENCIDFFFVGGSLVTTTNLSEVVSQIKANVSIPVVLFPGNTMQIEPSADALLFLSLISGRNPELLIGQHVMAAPILRNTSLEVIPTGYILINSGKITSVAYISNTMPIPDDKYSLAASTALAGVMLGLKLIYLDAGSGAEKEISAKMIASVRKTINAPLIVGGGINTAQKAIAALEAGADMIVIGNALEKDPDLLTEVSERIYEWNKA</sequence>
<gene>
    <name evidence="10" type="ORF">KK060_23650</name>
</gene>
<keyword evidence="5 9" id="KW-0443">Lipid metabolism</keyword>
<evidence type="ECO:0000256" key="8">
    <source>
        <dbReference type="ARBA" id="ARBA00047288"/>
    </source>
</evidence>
<dbReference type="NCBIfam" id="NF003198">
    <property type="entry name" value="PRK04169.1-2"/>
    <property type="match status" value="1"/>
</dbReference>
<dbReference type="PANTHER" id="PTHR40029">
    <property type="match status" value="1"/>
</dbReference>
<dbReference type="EMBL" id="JAHESD010000097">
    <property type="protein sequence ID" value="MBT1706295.1"/>
    <property type="molecule type" value="Genomic_DNA"/>
</dbReference>
<reference evidence="10 11" key="1">
    <citation type="submission" date="2021-05" db="EMBL/GenBank/DDBJ databases">
        <title>A Polyphasic approach of four new species of the genus Ohtaekwangia: Ohtaekwangia histidinii sp. nov., Ohtaekwangia cretensis sp. nov., Ohtaekwangia indiensis sp. nov., Ohtaekwangia reichenbachii sp. nov. from diverse environment.</title>
        <authorList>
            <person name="Octaviana S."/>
        </authorList>
    </citation>
    <scope>NUCLEOTIDE SEQUENCE [LARGE SCALE GENOMIC DNA]</scope>
    <source>
        <strain evidence="10 11">PWU20</strain>
    </source>
</reference>
<dbReference type="Pfam" id="PF01884">
    <property type="entry name" value="PcrB"/>
    <property type="match status" value="1"/>
</dbReference>
<evidence type="ECO:0000256" key="1">
    <source>
        <dbReference type="ARBA" id="ARBA00022516"/>
    </source>
</evidence>
<comment type="caution">
    <text evidence="10">The sequence shown here is derived from an EMBL/GenBank/DDBJ whole genome shotgun (WGS) entry which is preliminary data.</text>
</comment>
<keyword evidence="6 9" id="KW-0594">Phospholipid biosynthesis</keyword>
<dbReference type="NCBIfam" id="TIGR01768">
    <property type="entry name" value="GGGP-family"/>
    <property type="match status" value="1"/>
</dbReference>
<keyword evidence="1 9" id="KW-0444">Lipid biosynthesis</keyword>
<evidence type="ECO:0000256" key="7">
    <source>
        <dbReference type="ARBA" id="ARBA00023264"/>
    </source>
</evidence>
<evidence type="ECO:0000313" key="11">
    <source>
        <dbReference type="Proteomes" id="UP000772618"/>
    </source>
</evidence>
<dbReference type="SUPFAM" id="SSF51395">
    <property type="entry name" value="FMN-linked oxidoreductases"/>
    <property type="match status" value="1"/>
</dbReference>
<evidence type="ECO:0000256" key="6">
    <source>
        <dbReference type="ARBA" id="ARBA00023209"/>
    </source>
</evidence>
<feature type="binding site" evidence="9">
    <location>
        <position position="23"/>
    </location>
    <ligand>
        <name>Mg(2+)</name>
        <dbReference type="ChEBI" id="CHEBI:18420"/>
    </ligand>
</feature>
<dbReference type="InterPro" id="IPR008205">
    <property type="entry name" value="GGGP_HepGP_synthase"/>
</dbReference>
<dbReference type="HAMAP" id="MF_00112">
    <property type="entry name" value="GGGP_HepGP_synthase"/>
    <property type="match status" value="1"/>
</dbReference>
<dbReference type="NCBIfam" id="TIGR01769">
    <property type="entry name" value="GGGP"/>
    <property type="match status" value="1"/>
</dbReference>
<dbReference type="InterPro" id="IPR038597">
    <property type="entry name" value="GGGP/HepGP_synthase_sf"/>
</dbReference>
<comment type="similarity">
    <text evidence="9">Belongs to the GGGP/HepGP synthase family. Group II subfamily.</text>
</comment>
<accession>A0ABS5VZK7</accession>
<dbReference type="Proteomes" id="UP000772618">
    <property type="component" value="Unassembled WGS sequence"/>
</dbReference>
<keyword evidence="2 9" id="KW-0808">Transferase</keyword>
<comment type="caution">
    <text evidence="9">Lacks conserved residue(s) required for the propagation of feature annotation.</text>
</comment>
<evidence type="ECO:0000256" key="4">
    <source>
        <dbReference type="ARBA" id="ARBA00022842"/>
    </source>
</evidence>
<evidence type="ECO:0000256" key="9">
    <source>
        <dbReference type="HAMAP-Rule" id="MF_00112"/>
    </source>
</evidence>
<comment type="function">
    <text evidence="9">Prenyltransferase that catalyzes the transfer of the geranylgeranyl moiety of geranylgeranyl diphosphate (GGPP) to the C3 hydroxyl of sn-glycerol-1-phosphate (G1P).</text>
</comment>
<keyword evidence="7 9" id="KW-1208">Phospholipid metabolism</keyword>
<keyword evidence="11" id="KW-1185">Reference proteome</keyword>
<feature type="binding site" evidence="9">
    <location>
        <begin position="226"/>
        <end position="227"/>
    </location>
    <ligand>
        <name>sn-glycerol 1-phosphate</name>
        <dbReference type="ChEBI" id="CHEBI:57685"/>
    </ligand>
</feature>
<dbReference type="InterPro" id="IPR039074">
    <property type="entry name" value="GGGP/HepGP_synthase_I"/>
</dbReference>
<evidence type="ECO:0000256" key="2">
    <source>
        <dbReference type="ARBA" id="ARBA00022679"/>
    </source>
</evidence>
<name>A0ABS5VZK7_9BACT</name>
<feature type="binding site" evidence="9">
    <location>
        <begin position="204"/>
        <end position="205"/>
    </location>
    <ligand>
        <name>sn-glycerol 1-phosphate</name>
        <dbReference type="ChEBI" id="CHEBI:57685"/>
    </ligand>
</feature>
<evidence type="ECO:0000256" key="3">
    <source>
        <dbReference type="ARBA" id="ARBA00022723"/>
    </source>
</evidence>
<organism evidence="10 11">
    <name type="scientific">Chryseosolibacter indicus</name>
    <dbReference type="NCBI Taxonomy" id="2782351"/>
    <lineage>
        <taxon>Bacteria</taxon>
        <taxon>Pseudomonadati</taxon>
        <taxon>Bacteroidota</taxon>
        <taxon>Cytophagia</taxon>
        <taxon>Cytophagales</taxon>
        <taxon>Chryseotaleaceae</taxon>
        <taxon>Chryseosolibacter</taxon>
    </lineage>
</organism>